<keyword evidence="2" id="KW-1185">Reference proteome</keyword>
<dbReference type="EMBL" id="VSRR010000133">
    <property type="protein sequence ID" value="MPC10843.1"/>
    <property type="molecule type" value="Genomic_DNA"/>
</dbReference>
<proteinExistence type="predicted"/>
<dbReference type="AlphaFoldDB" id="A0A5B7CTP1"/>
<evidence type="ECO:0000313" key="1">
    <source>
        <dbReference type="EMBL" id="MPC10843.1"/>
    </source>
</evidence>
<name>A0A5B7CTP1_PORTR</name>
<evidence type="ECO:0000313" key="2">
    <source>
        <dbReference type="Proteomes" id="UP000324222"/>
    </source>
</evidence>
<sequence length="111" mass="12221">MNIVISPASRRLASLGRDINVPSLTASPNKTHCYSPLRPPRGTLTQGAVFGEAVQGRGSDAHPRLLPTCRAHHSHKSLGHPNSRTRINPKRFLLKDKRKASVIQEAVNCIW</sequence>
<protein>
    <submittedName>
        <fullName evidence="1">Uncharacterized protein</fullName>
    </submittedName>
</protein>
<accession>A0A5B7CTP1</accession>
<reference evidence="1 2" key="1">
    <citation type="submission" date="2019-05" db="EMBL/GenBank/DDBJ databases">
        <title>Another draft genome of Portunus trituberculatus and its Hox gene families provides insights of decapod evolution.</title>
        <authorList>
            <person name="Jeong J.-H."/>
            <person name="Song I."/>
            <person name="Kim S."/>
            <person name="Choi T."/>
            <person name="Kim D."/>
            <person name="Ryu S."/>
            <person name="Kim W."/>
        </authorList>
    </citation>
    <scope>NUCLEOTIDE SEQUENCE [LARGE SCALE GENOMIC DNA]</scope>
    <source>
        <tissue evidence="1">Muscle</tissue>
    </source>
</reference>
<comment type="caution">
    <text evidence="1">The sequence shown here is derived from an EMBL/GenBank/DDBJ whole genome shotgun (WGS) entry which is preliminary data.</text>
</comment>
<gene>
    <name evidence="1" type="ORF">E2C01_003487</name>
</gene>
<dbReference type="Proteomes" id="UP000324222">
    <property type="component" value="Unassembled WGS sequence"/>
</dbReference>
<organism evidence="1 2">
    <name type="scientific">Portunus trituberculatus</name>
    <name type="common">Swimming crab</name>
    <name type="synonym">Neptunus trituberculatus</name>
    <dbReference type="NCBI Taxonomy" id="210409"/>
    <lineage>
        <taxon>Eukaryota</taxon>
        <taxon>Metazoa</taxon>
        <taxon>Ecdysozoa</taxon>
        <taxon>Arthropoda</taxon>
        <taxon>Crustacea</taxon>
        <taxon>Multicrustacea</taxon>
        <taxon>Malacostraca</taxon>
        <taxon>Eumalacostraca</taxon>
        <taxon>Eucarida</taxon>
        <taxon>Decapoda</taxon>
        <taxon>Pleocyemata</taxon>
        <taxon>Brachyura</taxon>
        <taxon>Eubrachyura</taxon>
        <taxon>Portunoidea</taxon>
        <taxon>Portunidae</taxon>
        <taxon>Portuninae</taxon>
        <taxon>Portunus</taxon>
    </lineage>
</organism>